<proteinExistence type="predicted"/>
<evidence type="ECO:0000313" key="2">
    <source>
        <dbReference type="Proteomes" id="UP000249616"/>
    </source>
</evidence>
<reference evidence="1 2" key="1">
    <citation type="journal article" date="2019" name="Int. J. Syst. Evol. Microbiol.">
        <title>Streptomyces cadmiisoli sp. nov., a novel actinomycete isolated from cadmium-contaminated soil.</title>
        <authorList>
            <person name="Li K."/>
            <person name="Tang X."/>
            <person name="Zhao J."/>
            <person name="Guo Y."/>
            <person name="Tang Y."/>
            <person name="Gao J."/>
        </authorList>
    </citation>
    <scope>NUCLEOTIDE SEQUENCE [LARGE SCALE GENOMIC DNA]</scope>
    <source>
        <strain evidence="1 2">ZFG47</strain>
    </source>
</reference>
<dbReference type="KEGG" id="scad:DN051_35070"/>
<keyword evidence="2" id="KW-1185">Reference proteome</keyword>
<accession>A0A2Z4J8F1</accession>
<protein>
    <submittedName>
        <fullName evidence="1">Uncharacterized protein</fullName>
    </submittedName>
</protein>
<dbReference type="RefSeq" id="WP_112440650.1">
    <property type="nucleotide sequence ID" value="NZ_CP030073.1"/>
</dbReference>
<dbReference type="AlphaFoldDB" id="A0A2Z4J8F1"/>
<sequence length="190" mass="20614">MTWLAPDTFLTFCRGMDLSTLTGILSEVQRPARSSGSSAGWSWVTHDAYAAPRGQGARDLARDITGHRYAGRAAQPDRVETVFLASTPACACPYGRDHQVPHCDEHPFQFAYHRGGLEQTFFNFGRRRESQRGGAAADLLVRELLDAAIVGRDAPDPGAGPDRNDDGAHTVRIIAAHFGLPSPPLHLPSL</sequence>
<evidence type="ECO:0000313" key="1">
    <source>
        <dbReference type="EMBL" id="AWW41260.1"/>
    </source>
</evidence>
<organism evidence="1 2">
    <name type="scientific">Streptomyces cadmiisoli</name>
    <dbReference type="NCBI Taxonomy" id="2184053"/>
    <lineage>
        <taxon>Bacteria</taxon>
        <taxon>Bacillati</taxon>
        <taxon>Actinomycetota</taxon>
        <taxon>Actinomycetes</taxon>
        <taxon>Kitasatosporales</taxon>
        <taxon>Streptomycetaceae</taxon>
        <taxon>Streptomyces</taxon>
        <taxon>Streptomyces aurantiacus group</taxon>
    </lineage>
</organism>
<dbReference type="Proteomes" id="UP000249616">
    <property type="component" value="Chromosome"/>
</dbReference>
<dbReference type="EMBL" id="CP030073">
    <property type="protein sequence ID" value="AWW41260.1"/>
    <property type="molecule type" value="Genomic_DNA"/>
</dbReference>
<name>A0A2Z4J8F1_9ACTN</name>
<gene>
    <name evidence="1" type="ORF">DN051_35070</name>
</gene>